<dbReference type="InterPro" id="IPR036388">
    <property type="entry name" value="WH-like_DNA-bd_sf"/>
</dbReference>
<dbReference type="SUPFAM" id="SSF53850">
    <property type="entry name" value="Periplasmic binding protein-like II"/>
    <property type="match status" value="1"/>
</dbReference>
<comment type="caution">
    <text evidence="6">The sequence shown here is derived from an EMBL/GenBank/DDBJ whole genome shotgun (WGS) entry which is preliminary data.</text>
</comment>
<gene>
    <name evidence="6" type="ORF">PSQ40_04075</name>
</gene>
<protein>
    <submittedName>
        <fullName evidence="6">LysR family transcriptional regulator</fullName>
    </submittedName>
</protein>
<evidence type="ECO:0000259" key="5">
    <source>
        <dbReference type="PROSITE" id="PS50931"/>
    </source>
</evidence>
<evidence type="ECO:0000256" key="2">
    <source>
        <dbReference type="ARBA" id="ARBA00023015"/>
    </source>
</evidence>
<dbReference type="InterPro" id="IPR000847">
    <property type="entry name" value="LysR_HTH_N"/>
</dbReference>
<organism evidence="6 7">
    <name type="scientific">Curvibacter cyanobacteriorum</name>
    <dbReference type="NCBI Taxonomy" id="3026422"/>
    <lineage>
        <taxon>Bacteria</taxon>
        <taxon>Pseudomonadati</taxon>
        <taxon>Pseudomonadota</taxon>
        <taxon>Betaproteobacteria</taxon>
        <taxon>Burkholderiales</taxon>
        <taxon>Comamonadaceae</taxon>
        <taxon>Curvibacter</taxon>
    </lineage>
</organism>
<dbReference type="PANTHER" id="PTHR30118:SF6">
    <property type="entry name" value="HTH-TYPE TRANSCRIPTIONAL REGULATOR LEUO"/>
    <property type="match status" value="1"/>
</dbReference>
<evidence type="ECO:0000256" key="4">
    <source>
        <dbReference type="ARBA" id="ARBA00023163"/>
    </source>
</evidence>
<evidence type="ECO:0000256" key="3">
    <source>
        <dbReference type="ARBA" id="ARBA00023125"/>
    </source>
</evidence>
<keyword evidence="2" id="KW-0805">Transcription regulation</keyword>
<evidence type="ECO:0000256" key="1">
    <source>
        <dbReference type="ARBA" id="ARBA00009437"/>
    </source>
</evidence>
<keyword evidence="3" id="KW-0238">DNA-binding</keyword>
<dbReference type="EMBL" id="JAQSIP010000002">
    <property type="protein sequence ID" value="MDD0837743.1"/>
    <property type="molecule type" value="Genomic_DNA"/>
</dbReference>
<dbReference type="Proteomes" id="UP001528673">
    <property type="component" value="Unassembled WGS sequence"/>
</dbReference>
<dbReference type="PANTHER" id="PTHR30118">
    <property type="entry name" value="HTH-TYPE TRANSCRIPTIONAL REGULATOR LEUO-RELATED"/>
    <property type="match status" value="1"/>
</dbReference>
<reference evidence="6 7" key="1">
    <citation type="submission" date="2023-02" db="EMBL/GenBank/DDBJ databases">
        <title>Bacterial whole genomic sequence of Curvibacter sp. HBC61.</title>
        <authorList>
            <person name="Le V."/>
            <person name="Ko S.-R."/>
            <person name="Ahn C.-Y."/>
            <person name="Oh H.-M."/>
        </authorList>
    </citation>
    <scope>NUCLEOTIDE SEQUENCE [LARGE SCALE GENOMIC DNA]</scope>
    <source>
        <strain evidence="6 7">HBC61</strain>
    </source>
</reference>
<dbReference type="Gene3D" id="3.40.190.10">
    <property type="entry name" value="Periplasmic binding protein-like II"/>
    <property type="match status" value="2"/>
</dbReference>
<name>A0ABT5MY97_9BURK</name>
<dbReference type="PROSITE" id="PS50931">
    <property type="entry name" value="HTH_LYSR"/>
    <property type="match status" value="1"/>
</dbReference>
<dbReference type="InterPro" id="IPR005119">
    <property type="entry name" value="LysR_subst-bd"/>
</dbReference>
<accession>A0ABT5MY97</accession>
<keyword evidence="7" id="KW-1185">Reference proteome</keyword>
<dbReference type="RefSeq" id="WP_273949010.1">
    <property type="nucleotide sequence ID" value="NZ_JAQSIP010000002.1"/>
</dbReference>
<dbReference type="SUPFAM" id="SSF46785">
    <property type="entry name" value="Winged helix' DNA-binding domain"/>
    <property type="match status" value="1"/>
</dbReference>
<evidence type="ECO:0000313" key="7">
    <source>
        <dbReference type="Proteomes" id="UP001528673"/>
    </source>
</evidence>
<sequence length="310" mass="35113">MRFKKLDLNLLVALEALLTERNVTRAGERLALSQSATSNALARLRQYFNDELLVSVRGKLELTPRAEVLHEAVRDLLLRIDTTVAVEPEFDPRASDREFTLFVSDYSMEVLIPRVLALAARCGSRIRLRLKQQAAHPYRSLEHGEADFLIIPGIFCSPDHPQQKLFADHFVSVVWKDSPLAVGELTLERYLAASHVDMQPSDDELPVLEHWFTAEHRMRRRVAVSSHNFVAIPHMVVGSDLIGTVHSRLAQMVMPAIPVVVRPVPLPMMEFEQTLQWHKYRSRDPGLIWLRSLLVEAASELATPMASPIP</sequence>
<dbReference type="Gene3D" id="1.10.10.10">
    <property type="entry name" value="Winged helix-like DNA-binding domain superfamily/Winged helix DNA-binding domain"/>
    <property type="match status" value="1"/>
</dbReference>
<dbReference type="InterPro" id="IPR050389">
    <property type="entry name" value="LysR-type_TF"/>
</dbReference>
<evidence type="ECO:0000313" key="6">
    <source>
        <dbReference type="EMBL" id="MDD0837743.1"/>
    </source>
</evidence>
<dbReference type="Pfam" id="PF03466">
    <property type="entry name" value="LysR_substrate"/>
    <property type="match status" value="1"/>
</dbReference>
<comment type="similarity">
    <text evidence="1">Belongs to the LysR transcriptional regulatory family.</text>
</comment>
<proteinExistence type="inferred from homology"/>
<keyword evidence="4" id="KW-0804">Transcription</keyword>
<dbReference type="InterPro" id="IPR036390">
    <property type="entry name" value="WH_DNA-bd_sf"/>
</dbReference>
<feature type="domain" description="HTH lysR-type" evidence="5">
    <location>
        <begin position="6"/>
        <end position="63"/>
    </location>
</feature>
<dbReference type="Pfam" id="PF00126">
    <property type="entry name" value="HTH_1"/>
    <property type="match status" value="1"/>
</dbReference>